<dbReference type="CDD" id="cd18804">
    <property type="entry name" value="SF2_C_priA"/>
    <property type="match status" value="1"/>
</dbReference>
<evidence type="ECO:0000256" key="7">
    <source>
        <dbReference type="ARBA" id="ARBA00022833"/>
    </source>
</evidence>
<dbReference type="InterPro" id="IPR040498">
    <property type="entry name" value="PriA_CRR"/>
</dbReference>
<evidence type="ECO:0000256" key="11">
    <source>
        <dbReference type="HAMAP-Rule" id="MF_00983"/>
    </source>
</evidence>
<dbReference type="InterPro" id="IPR005259">
    <property type="entry name" value="PriA"/>
</dbReference>
<evidence type="ECO:0000256" key="5">
    <source>
        <dbReference type="ARBA" id="ARBA00022801"/>
    </source>
</evidence>
<dbReference type="Pfam" id="PF00270">
    <property type="entry name" value="DEAD"/>
    <property type="match status" value="1"/>
</dbReference>
<feature type="domain" description="Helicase C-terminal" evidence="13">
    <location>
        <begin position="558"/>
        <end position="713"/>
    </location>
</feature>
<dbReference type="EMBL" id="BAAAFG010000012">
    <property type="protein sequence ID" value="GAA0871951.1"/>
    <property type="molecule type" value="Genomic_DNA"/>
</dbReference>
<evidence type="ECO:0000256" key="10">
    <source>
        <dbReference type="ARBA" id="ARBA00023235"/>
    </source>
</evidence>
<keyword evidence="9 11" id="KW-0238">DNA-binding</keyword>
<keyword evidence="7 11" id="KW-0862">Zinc</keyword>
<evidence type="ECO:0000256" key="8">
    <source>
        <dbReference type="ARBA" id="ARBA00022840"/>
    </source>
</evidence>
<dbReference type="SMART" id="SM00490">
    <property type="entry name" value="HELICc"/>
    <property type="match status" value="1"/>
</dbReference>
<dbReference type="InterPro" id="IPR001650">
    <property type="entry name" value="Helicase_C-like"/>
</dbReference>
<feature type="domain" description="Helicase ATP-binding" evidence="12">
    <location>
        <begin position="292"/>
        <end position="460"/>
    </location>
</feature>
<dbReference type="HAMAP" id="MF_00983">
    <property type="entry name" value="PriA"/>
    <property type="match status" value="1"/>
</dbReference>
<evidence type="ECO:0000259" key="12">
    <source>
        <dbReference type="PROSITE" id="PS51192"/>
    </source>
</evidence>
<keyword evidence="8 11" id="KW-0067">ATP-binding</keyword>
<dbReference type="SMART" id="SM00487">
    <property type="entry name" value="DEXDc"/>
    <property type="match status" value="1"/>
</dbReference>
<evidence type="ECO:0000256" key="3">
    <source>
        <dbReference type="ARBA" id="ARBA00022723"/>
    </source>
</evidence>
<dbReference type="Gene3D" id="3.40.1440.60">
    <property type="entry name" value="PriA, 3(prime) DNA-binding domain"/>
    <property type="match status" value="1"/>
</dbReference>
<keyword evidence="1 11" id="KW-0639">Primosome</keyword>
<evidence type="ECO:0000313" key="14">
    <source>
        <dbReference type="EMBL" id="GAA0871951.1"/>
    </source>
</evidence>
<evidence type="ECO:0000256" key="9">
    <source>
        <dbReference type="ARBA" id="ARBA00023125"/>
    </source>
</evidence>
<keyword evidence="4 11" id="KW-0547">Nucleotide-binding</keyword>
<dbReference type="Proteomes" id="UP001500507">
    <property type="component" value="Unassembled WGS sequence"/>
</dbReference>
<feature type="binding site" evidence="11">
    <location>
        <position position="563"/>
    </location>
    <ligand>
        <name>Zn(2+)</name>
        <dbReference type="ChEBI" id="CHEBI:29105"/>
        <label>1</label>
    </ligand>
</feature>
<dbReference type="RefSeq" id="WP_343764767.1">
    <property type="nucleotide sequence ID" value="NZ_BAAAFG010000012.1"/>
</dbReference>
<protein>
    <recommendedName>
        <fullName evidence="11">Replication restart protein PriA</fullName>
    </recommendedName>
    <alternativeName>
        <fullName evidence="11">ATP-dependent DNA helicase PriA</fullName>
        <ecNumber evidence="11">5.6.2.4</ecNumber>
    </alternativeName>
    <alternativeName>
        <fullName evidence="11">DNA 3'-5' helicase PriA</fullName>
    </alternativeName>
</protein>
<evidence type="ECO:0000259" key="13">
    <source>
        <dbReference type="PROSITE" id="PS51194"/>
    </source>
</evidence>
<sequence>MKSFLDVLLPLPLAQYFTYKIPPEFERRIEVGMRVSVPFGKSKIYTGIICKIHDQQPLHYEAKYIDQVLDDESIVTAEQLAFWQWIASYYMCAEGEVMKAALPGALLLESETIIQLNTSTTEAEVELTDDEFLITEALHAQSSLKVHEVMQLLDKKRVLPILNALVQKGVVDLTQELYEQYKPKLVRYVRLHPSYASDEALHKLLDQLSRAPKQREVILNLFSLQAKDKGPIEVATLTKVSNASSGTIKILIVKDILEEYHLQKDRIHYDTENSSGDLELSTVQQTAHAQIEQGFKKNRVCLLHGVTSSGKTEIYIKLIEKALQLKKQILYLLPEIALTTQLISRLQSYFGQEVLVYHSKYSVQERVEVYRHIKEGTKGKIVIGARSSVLLPFTNLGLIVVDESHESSYKQYDPAPRYHARDAAIVLAKQFDANIVLGSATPGVESYFNAQQDKYQLVELGERFKNILPPVIKTIHLGDKHKRKEMKGNFSNDLILAIERTLKAQKQVILFQNRRGYSPILTCNSCGHVPQCANCDVSLTYHQYNNQLRCHYCGYHMAMQTHCLVCESNQLTTKGFGTEQIEAELKELFPKATSARMDLDTTRGKHGYEKIIHAFENAEIDILVGTQMLSKGLDFRNVDLVGIMSADSLLNYPDFRAYERSFQLMLQVAGRAGRTQQQGEVLIQSFNPNHAIIKQVVRYDYAGMYRDQIKDREVFHYPPFFRLIRLTFKGRDFNRVNDASQWTADVMRQQFGEHVLGPEYPPISRIRNQYHKNVLLKIPQGQSLPKTKKVLRRVLKSYEAIGSYRSVRVIINVDPY</sequence>
<reference evidence="14 15" key="1">
    <citation type="journal article" date="2019" name="Int. J. Syst. Evol. Microbiol.">
        <title>The Global Catalogue of Microorganisms (GCM) 10K type strain sequencing project: providing services to taxonomists for standard genome sequencing and annotation.</title>
        <authorList>
            <consortium name="The Broad Institute Genomics Platform"/>
            <consortium name="The Broad Institute Genome Sequencing Center for Infectious Disease"/>
            <person name="Wu L."/>
            <person name="Ma J."/>
        </authorList>
    </citation>
    <scope>NUCLEOTIDE SEQUENCE [LARGE SCALE GENOMIC DNA]</scope>
    <source>
        <strain evidence="14 15">JCM 16082</strain>
    </source>
</reference>
<dbReference type="InterPro" id="IPR014001">
    <property type="entry name" value="Helicase_ATP-bd"/>
</dbReference>
<dbReference type="Pfam" id="PF17764">
    <property type="entry name" value="PriA_3primeBD"/>
    <property type="match status" value="1"/>
</dbReference>
<comment type="similarity">
    <text evidence="11">Belongs to the helicase family. PriA subfamily.</text>
</comment>
<feature type="binding site" evidence="11">
    <location>
        <position position="550"/>
    </location>
    <ligand>
        <name>Zn(2+)</name>
        <dbReference type="ChEBI" id="CHEBI:29105"/>
        <label>2</label>
    </ligand>
</feature>
<dbReference type="PANTHER" id="PTHR30580">
    <property type="entry name" value="PRIMOSOMAL PROTEIN N"/>
    <property type="match status" value="1"/>
</dbReference>
<keyword evidence="15" id="KW-1185">Reference proteome</keyword>
<keyword evidence="2 11" id="KW-0235">DNA replication</keyword>
<comment type="subunit">
    <text evidence="11">Component of the replication restart primosome.</text>
</comment>
<feature type="binding site" evidence="11">
    <location>
        <position position="526"/>
    </location>
    <ligand>
        <name>Zn(2+)</name>
        <dbReference type="ChEBI" id="CHEBI:29105"/>
        <label>1</label>
    </ligand>
</feature>
<keyword evidence="6 11" id="KW-0347">Helicase</keyword>
<keyword evidence="3 11" id="KW-0479">Metal-binding</keyword>
<dbReference type="CDD" id="cd17929">
    <property type="entry name" value="DEXHc_priA"/>
    <property type="match status" value="1"/>
</dbReference>
<keyword evidence="10 11" id="KW-0413">Isomerase</keyword>
<organism evidence="14 15">
    <name type="scientific">Gangjinia marincola</name>
    <dbReference type="NCBI Taxonomy" id="578463"/>
    <lineage>
        <taxon>Bacteria</taxon>
        <taxon>Pseudomonadati</taxon>
        <taxon>Bacteroidota</taxon>
        <taxon>Flavobacteriia</taxon>
        <taxon>Flavobacteriales</taxon>
        <taxon>Flavobacteriaceae</taxon>
        <taxon>Gangjinia</taxon>
    </lineage>
</organism>
<feature type="binding site" evidence="11">
    <location>
        <position position="532"/>
    </location>
    <ligand>
        <name>Zn(2+)</name>
        <dbReference type="ChEBI" id="CHEBI:29105"/>
        <label>2</label>
    </ligand>
</feature>
<dbReference type="PANTHER" id="PTHR30580:SF0">
    <property type="entry name" value="PRIMOSOMAL PROTEIN N"/>
    <property type="match status" value="1"/>
</dbReference>
<dbReference type="Pfam" id="PF00271">
    <property type="entry name" value="Helicase_C"/>
    <property type="match status" value="1"/>
</dbReference>
<dbReference type="InterPro" id="IPR041222">
    <property type="entry name" value="PriA_3primeBD"/>
</dbReference>
<gene>
    <name evidence="11 14" type="primary">priA</name>
    <name evidence="14" type="ORF">GCM10009117_10970</name>
</gene>
<keyword evidence="5 11" id="KW-0378">Hydrolase</keyword>
<comment type="function">
    <text evidence="11">Initiates the restart of stalled replication forks, which reloads the replicative helicase on sites other than the origin of replication. Recognizes and binds to abandoned replication forks and remodels them to uncover a helicase loading site. Promotes assembly of the primosome at these replication forks.</text>
</comment>
<dbReference type="InterPro" id="IPR042115">
    <property type="entry name" value="PriA_3primeBD_sf"/>
</dbReference>
<comment type="catalytic activity">
    <reaction evidence="11">
        <text>Couples ATP hydrolysis with the unwinding of duplex DNA by translocating in the 3'-5' direction.</text>
        <dbReference type="EC" id="5.6.2.4"/>
    </reaction>
</comment>
<evidence type="ECO:0000256" key="4">
    <source>
        <dbReference type="ARBA" id="ARBA00022741"/>
    </source>
</evidence>
<dbReference type="Pfam" id="PF18074">
    <property type="entry name" value="PriA_C"/>
    <property type="match status" value="1"/>
</dbReference>
<dbReference type="Pfam" id="PF18319">
    <property type="entry name" value="Zn_ribbon_PriA"/>
    <property type="match status" value="1"/>
</dbReference>
<comment type="caution">
    <text evidence="14">The sequence shown here is derived from an EMBL/GenBank/DDBJ whole genome shotgun (WGS) entry which is preliminary data.</text>
</comment>
<feature type="binding site" evidence="11">
    <location>
        <position position="523"/>
    </location>
    <ligand>
        <name>Zn(2+)</name>
        <dbReference type="ChEBI" id="CHEBI:29105"/>
        <label>1</label>
    </ligand>
</feature>
<evidence type="ECO:0000256" key="6">
    <source>
        <dbReference type="ARBA" id="ARBA00022806"/>
    </source>
</evidence>
<evidence type="ECO:0000313" key="15">
    <source>
        <dbReference type="Proteomes" id="UP001500507"/>
    </source>
</evidence>
<feature type="binding site" evidence="11">
    <location>
        <position position="553"/>
    </location>
    <ligand>
        <name>Zn(2+)</name>
        <dbReference type="ChEBI" id="CHEBI:29105"/>
        <label>2</label>
    </ligand>
</feature>
<comment type="catalytic activity">
    <reaction evidence="11">
        <text>ATP + H2O = ADP + phosphate + H(+)</text>
        <dbReference type="Rhea" id="RHEA:13065"/>
        <dbReference type="ChEBI" id="CHEBI:15377"/>
        <dbReference type="ChEBI" id="CHEBI:15378"/>
        <dbReference type="ChEBI" id="CHEBI:30616"/>
        <dbReference type="ChEBI" id="CHEBI:43474"/>
        <dbReference type="ChEBI" id="CHEBI:456216"/>
        <dbReference type="EC" id="5.6.2.4"/>
    </reaction>
</comment>
<dbReference type="PROSITE" id="PS51192">
    <property type="entry name" value="HELICASE_ATP_BIND_1"/>
    <property type="match status" value="1"/>
</dbReference>
<dbReference type="InterPro" id="IPR011545">
    <property type="entry name" value="DEAD/DEAH_box_helicase_dom"/>
</dbReference>
<name>A0ABN1MGL1_9FLAO</name>
<dbReference type="NCBIfam" id="TIGR00595">
    <property type="entry name" value="priA"/>
    <property type="match status" value="1"/>
</dbReference>
<dbReference type="EC" id="5.6.2.4" evidence="11"/>
<feature type="binding site" evidence="11">
    <location>
        <position position="535"/>
    </location>
    <ligand>
        <name>Zn(2+)</name>
        <dbReference type="ChEBI" id="CHEBI:29105"/>
        <label>2</label>
    </ligand>
</feature>
<evidence type="ECO:0000256" key="1">
    <source>
        <dbReference type="ARBA" id="ARBA00022515"/>
    </source>
</evidence>
<comment type="cofactor">
    <cofactor evidence="11">
        <name>Zn(2+)</name>
        <dbReference type="ChEBI" id="CHEBI:29105"/>
    </cofactor>
    <text evidence="11">Binds 2 zinc ions per subunit.</text>
</comment>
<dbReference type="InterPro" id="IPR027417">
    <property type="entry name" value="P-loop_NTPase"/>
</dbReference>
<dbReference type="Gene3D" id="3.40.50.300">
    <property type="entry name" value="P-loop containing nucleotide triphosphate hydrolases"/>
    <property type="match status" value="2"/>
</dbReference>
<proteinExistence type="inferred from homology"/>
<dbReference type="SUPFAM" id="SSF52540">
    <property type="entry name" value="P-loop containing nucleoside triphosphate hydrolases"/>
    <property type="match status" value="1"/>
</dbReference>
<dbReference type="PROSITE" id="PS51194">
    <property type="entry name" value="HELICASE_CTER"/>
    <property type="match status" value="1"/>
</dbReference>
<dbReference type="InterPro" id="IPR041236">
    <property type="entry name" value="PriA_C"/>
</dbReference>
<feature type="binding site" evidence="11">
    <location>
        <position position="566"/>
    </location>
    <ligand>
        <name>Zn(2+)</name>
        <dbReference type="ChEBI" id="CHEBI:29105"/>
        <label>1</label>
    </ligand>
</feature>
<evidence type="ECO:0000256" key="2">
    <source>
        <dbReference type="ARBA" id="ARBA00022705"/>
    </source>
</evidence>
<accession>A0ABN1MGL1</accession>